<evidence type="ECO:0000256" key="6">
    <source>
        <dbReference type="ARBA" id="ARBA00022833"/>
    </source>
</evidence>
<dbReference type="GO" id="GO:0044205">
    <property type="term" value="P:'de novo' UMP biosynthetic process"/>
    <property type="evidence" value="ECO:0007669"/>
    <property type="project" value="UniProtKB-UniPathway"/>
</dbReference>
<gene>
    <name evidence="9" type="ORF">RhiXN_03922</name>
</gene>
<dbReference type="GO" id="GO:0046872">
    <property type="term" value="F:metal ion binding"/>
    <property type="evidence" value="ECO:0007669"/>
    <property type="project" value="UniProtKB-KW"/>
</dbReference>
<comment type="pathway">
    <text evidence="1">Pyrimidine metabolism; UMP biosynthesis via de novo pathway; (S)-dihydroorotate from bicarbonate: step 3/3.</text>
</comment>
<dbReference type="PROSITE" id="PS00483">
    <property type="entry name" value="DIHYDROOROTASE_2"/>
    <property type="match status" value="1"/>
</dbReference>
<evidence type="ECO:0000256" key="4">
    <source>
        <dbReference type="ARBA" id="ARBA00022723"/>
    </source>
</evidence>
<dbReference type="GO" id="GO:0006207">
    <property type="term" value="P:'de novo' pyrimidine nucleobase biosynthetic process"/>
    <property type="evidence" value="ECO:0007669"/>
    <property type="project" value="TreeGrafter"/>
</dbReference>
<dbReference type="GO" id="GO:0005737">
    <property type="term" value="C:cytoplasm"/>
    <property type="evidence" value="ECO:0007669"/>
    <property type="project" value="TreeGrafter"/>
</dbReference>
<name>A0A8H8NP44_9AGAM</name>
<keyword evidence="5 9" id="KW-0378">Hydrolase</keyword>
<dbReference type="InterPro" id="IPR004721">
    <property type="entry name" value="DHOdimr"/>
</dbReference>
<dbReference type="RefSeq" id="XP_043176158.1">
    <property type="nucleotide sequence ID" value="XM_043323739.1"/>
</dbReference>
<dbReference type="InterPro" id="IPR032466">
    <property type="entry name" value="Metal_Hydrolase"/>
</dbReference>
<evidence type="ECO:0000313" key="10">
    <source>
        <dbReference type="Proteomes" id="UP000650533"/>
    </source>
</evidence>
<evidence type="ECO:0000256" key="7">
    <source>
        <dbReference type="ARBA" id="ARBA00022975"/>
    </source>
</evidence>
<organism evidence="9 10">
    <name type="scientific">Rhizoctonia solani</name>
    <dbReference type="NCBI Taxonomy" id="456999"/>
    <lineage>
        <taxon>Eukaryota</taxon>
        <taxon>Fungi</taxon>
        <taxon>Dikarya</taxon>
        <taxon>Basidiomycota</taxon>
        <taxon>Agaricomycotina</taxon>
        <taxon>Agaricomycetes</taxon>
        <taxon>Cantharellales</taxon>
        <taxon>Ceratobasidiaceae</taxon>
        <taxon>Rhizoctonia</taxon>
    </lineage>
</organism>
<evidence type="ECO:0000256" key="5">
    <source>
        <dbReference type="ARBA" id="ARBA00022801"/>
    </source>
</evidence>
<dbReference type="SUPFAM" id="SSF51556">
    <property type="entry name" value="Metallo-dependent hydrolases"/>
    <property type="match status" value="1"/>
</dbReference>
<comment type="similarity">
    <text evidence="2">Belongs to the metallo-dependent hydrolases superfamily. DHOase family. Class II DHOase subfamily.</text>
</comment>
<dbReference type="PANTHER" id="PTHR43137:SF1">
    <property type="entry name" value="DIHYDROOROTASE"/>
    <property type="match status" value="1"/>
</dbReference>
<sequence>MLLLGVQVGICNVTTTEQALAYKQTLEAIDPRIEYMMTLYLSPELTPDEIRKAKGAGIAGVKSYPRGVTTNSDSGIESYEVYYPVFEAMQEVDMVLNLHGEIPSEARTNTCVLNAEPQFLPHLRKLHAAFPRLRIVLEHATTRAAVECVKELGDTVACSITAHHLALTVDDWAGQSWNFCKPVAKYPDDREALRDIIKEGHPRFFLGSDSAPHPPSSKSNAMPDSPCAAGVYTSPILLPLVAHLLESFGALDRLADFVSNNGRRFYKKELPVAAPVVKLRRSPETVRTQWTLDDIYGNKLDNWKFSNLTSGTSSRSPKRTARNLRLRFKRTTTQTRDPNAAARLQKLYAGLEELKKENRDKEVRDLNQAQWNQEILGAIERMQKDTRPLTPETFKQLSEALVHLAAFVEGEERRYGLNQTLEDESHGVSV</sequence>
<evidence type="ECO:0000256" key="1">
    <source>
        <dbReference type="ARBA" id="ARBA00004880"/>
    </source>
</evidence>
<dbReference type="GeneID" id="67026202"/>
<feature type="domain" description="Amidohydrolase-related" evidence="8">
    <location>
        <begin position="12"/>
        <end position="140"/>
    </location>
</feature>
<reference evidence="9" key="1">
    <citation type="submission" date="2020-05" db="EMBL/GenBank/DDBJ databases">
        <title>Evolutionary and genomic comparisons of hybrid uninucleate and nonhybrid Rhizoctonia fungi.</title>
        <authorList>
            <person name="Li C."/>
            <person name="Chen X."/>
        </authorList>
    </citation>
    <scope>NUCLEOTIDE SEQUENCE</scope>
    <source>
        <strain evidence="9">AG-1 IA</strain>
    </source>
</reference>
<dbReference type="KEGG" id="rsx:RhiXN_03922"/>
<accession>A0A8H8NP44</accession>
<dbReference type="InterPro" id="IPR002195">
    <property type="entry name" value="Dihydroorotase_CS"/>
</dbReference>
<protein>
    <recommendedName>
        <fullName evidence="3">dihydroorotase</fullName>
        <ecNumber evidence="3">3.5.2.3</ecNumber>
    </recommendedName>
</protein>
<keyword evidence="7" id="KW-0665">Pyrimidine biosynthesis</keyword>
<keyword evidence="4" id="KW-0479">Metal-binding</keyword>
<evidence type="ECO:0000256" key="3">
    <source>
        <dbReference type="ARBA" id="ARBA00012860"/>
    </source>
</evidence>
<dbReference type="InterPro" id="IPR006680">
    <property type="entry name" value="Amidohydro-rel"/>
</dbReference>
<dbReference type="GO" id="GO:0004151">
    <property type="term" value="F:dihydroorotase activity"/>
    <property type="evidence" value="ECO:0007669"/>
    <property type="project" value="UniProtKB-EC"/>
</dbReference>
<evidence type="ECO:0000256" key="2">
    <source>
        <dbReference type="ARBA" id="ARBA00005631"/>
    </source>
</evidence>
<dbReference type="UniPathway" id="UPA00070">
    <property type="reaction ID" value="UER00117"/>
</dbReference>
<dbReference type="EMBL" id="CP059658">
    <property type="protein sequence ID" value="QRW15921.1"/>
    <property type="molecule type" value="Genomic_DNA"/>
</dbReference>
<dbReference type="AlphaFoldDB" id="A0A8H8NP44"/>
<dbReference type="Pfam" id="PF04909">
    <property type="entry name" value="Amidohydro_2"/>
    <property type="match status" value="1"/>
</dbReference>
<dbReference type="PANTHER" id="PTHR43137">
    <property type="entry name" value="DIHYDROOROTASE"/>
    <property type="match status" value="1"/>
</dbReference>
<dbReference type="Gene3D" id="3.20.20.140">
    <property type="entry name" value="Metal-dependent hydrolases"/>
    <property type="match status" value="1"/>
</dbReference>
<dbReference type="Proteomes" id="UP000650533">
    <property type="component" value="Chromosome 1"/>
</dbReference>
<evidence type="ECO:0000313" key="9">
    <source>
        <dbReference type="EMBL" id="QRW15921.1"/>
    </source>
</evidence>
<proteinExistence type="inferred from homology"/>
<keyword evidence="6" id="KW-0862">Zinc</keyword>
<dbReference type="EC" id="3.5.2.3" evidence="3"/>
<evidence type="ECO:0000259" key="8">
    <source>
        <dbReference type="Pfam" id="PF04909"/>
    </source>
</evidence>